<feature type="region of interest" description="Disordered" evidence="1">
    <location>
        <begin position="113"/>
        <end position="143"/>
    </location>
</feature>
<proteinExistence type="predicted"/>
<gene>
    <name evidence="2" type="ORF">WH47_07411</name>
</gene>
<evidence type="ECO:0000313" key="3">
    <source>
        <dbReference type="Proteomes" id="UP000053825"/>
    </source>
</evidence>
<dbReference type="Proteomes" id="UP000053825">
    <property type="component" value="Unassembled WGS sequence"/>
</dbReference>
<accession>A0A0L7R645</accession>
<dbReference type="EMBL" id="KQ414648">
    <property type="protein sequence ID" value="KOC66342.1"/>
    <property type="molecule type" value="Genomic_DNA"/>
</dbReference>
<sequence length="245" mass="27514">MSNCCSCIRGCTTDTYQPLSSQRFSGSKGKVYRDGREILKSPRNQRRKLSVRYDAVRPAGGASAGYTNHLANYYHFQEHPVYIPQTIKPIEKRNESTWMAKRIKQQLTLQSVHTTRRLEESKENATYEAKDTNQPTRSGGSSSSRVKLIVSLGSVAIKVRLELSMAHTCGCDFEQPKSLTLTVGTACDLRPPNTVTENRLRMRNFLSVGILAVSDKPALGDEVTKQFDFTEIPVLYTYLLMNSLP</sequence>
<protein>
    <submittedName>
        <fullName evidence="2">Uncharacterized protein</fullName>
    </submittedName>
</protein>
<evidence type="ECO:0000256" key="1">
    <source>
        <dbReference type="SAM" id="MobiDB-lite"/>
    </source>
</evidence>
<dbReference type="AlphaFoldDB" id="A0A0L7R645"/>
<dbReference type="OrthoDB" id="43122at2759"/>
<evidence type="ECO:0000313" key="2">
    <source>
        <dbReference type="EMBL" id="KOC66342.1"/>
    </source>
</evidence>
<feature type="compositionally biased region" description="Polar residues" evidence="1">
    <location>
        <begin position="132"/>
        <end position="143"/>
    </location>
</feature>
<reference evidence="2 3" key="1">
    <citation type="submission" date="2015-07" db="EMBL/GenBank/DDBJ databases">
        <title>The genome of Habropoda laboriosa.</title>
        <authorList>
            <person name="Pan H."/>
            <person name="Kapheim K."/>
        </authorList>
    </citation>
    <scope>NUCLEOTIDE SEQUENCE [LARGE SCALE GENOMIC DNA]</scope>
    <source>
        <strain evidence="2">0110345459</strain>
    </source>
</reference>
<keyword evidence="3" id="KW-1185">Reference proteome</keyword>
<organism evidence="2 3">
    <name type="scientific">Habropoda laboriosa</name>
    <dbReference type="NCBI Taxonomy" id="597456"/>
    <lineage>
        <taxon>Eukaryota</taxon>
        <taxon>Metazoa</taxon>
        <taxon>Ecdysozoa</taxon>
        <taxon>Arthropoda</taxon>
        <taxon>Hexapoda</taxon>
        <taxon>Insecta</taxon>
        <taxon>Pterygota</taxon>
        <taxon>Neoptera</taxon>
        <taxon>Endopterygota</taxon>
        <taxon>Hymenoptera</taxon>
        <taxon>Apocrita</taxon>
        <taxon>Aculeata</taxon>
        <taxon>Apoidea</taxon>
        <taxon>Anthophila</taxon>
        <taxon>Apidae</taxon>
        <taxon>Habropoda</taxon>
    </lineage>
</organism>
<feature type="compositionally biased region" description="Basic and acidic residues" evidence="1">
    <location>
        <begin position="116"/>
        <end position="131"/>
    </location>
</feature>
<name>A0A0L7R645_9HYME</name>